<dbReference type="PANTHER" id="PTHR11043">
    <property type="entry name" value="ZETA-COAT PROTEIN"/>
    <property type="match status" value="1"/>
</dbReference>
<organism evidence="15 16">
    <name type="scientific">Candida parapsilosis</name>
    <name type="common">Yeast</name>
    <dbReference type="NCBI Taxonomy" id="5480"/>
    <lineage>
        <taxon>Eukaryota</taxon>
        <taxon>Fungi</taxon>
        <taxon>Dikarya</taxon>
        <taxon>Ascomycota</taxon>
        <taxon>Saccharomycotina</taxon>
        <taxon>Pichiomycetes</taxon>
        <taxon>Debaryomycetaceae</taxon>
        <taxon>Candida/Lodderomyces clade</taxon>
        <taxon>Candida</taxon>
    </lineage>
</organism>
<dbReference type="AlphaFoldDB" id="A0A8X7NKS7"/>
<dbReference type="Pfam" id="PF01217">
    <property type="entry name" value="Clat_adaptor_s"/>
    <property type="match status" value="1"/>
</dbReference>
<proteinExistence type="inferred from homology"/>
<dbReference type="GO" id="GO:0030126">
    <property type="term" value="C:COPI vesicle coat"/>
    <property type="evidence" value="ECO:0007669"/>
    <property type="project" value="UniProtKB-UniRule"/>
</dbReference>
<evidence type="ECO:0000256" key="10">
    <source>
        <dbReference type="ARBA" id="ARBA00023329"/>
    </source>
</evidence>
<dbReference type="OrthoDB" id="10249988at2759"/>
<evidence type="ECO:0000256" key="13">
    <source>
        <dbReference type="SAM" id="MobiDB-lite"/>
    </source>
</evidence>
<evidence type="ECO:0000256" key="5">
    <source>
        <dbReference type="ARBA" id="ARBA00022490"/>
    </source>
</evidence>
<evidence type="ECO:0000313" key="16">
    <source>
        <dbReference type="Proteomes" id="UP000590412"/>
    </source>
</evidence>
<protein>
    <recommendedName>
        <fullName evidence="12">Coatomer subunit zeta</fullName>
    </recommendedName>
</protein>
<dbReference type="GO" id="GO:0000139">
    <property type="term" value="C:Golgi membrane"/>
    <property type="evidence" value="ECO:0007669"/>
    <property type="project" value="UniProtKB-SubCell"/>
</dbReference>
<dbReference type="SUPFAM" id="SSF64356">
    <property type="entry name" value="SNARE-like"/>
    <property type="match status" value="1"/>
</dbReference>
<evidence type="ECO:0000313" key="15">
    <source>
        <dbReference type="EMBL" id="KAF6052957.1"/>
    </source>
</evidence>
<evidence type="ECO:0000256" key="11">
    <source>
        <dbReference type="ARBA" id="ARBA00045555"/>
    </source>
</evidence>
<reference evidence="15" key="1">
    <citation type="submission" date="2020-03" db="EMBL/GenBank/DDBJ databases">
        <title>FDA dAtabase for Regulatory Grade micrObial Sequences (FDA-ARGOS): Supporting development and validation of Infectious Disease Dx tests.</title>
        <authorList>
            <person name="Campos J."/>
            <person name="Goldberg B."/>
            <person name="Tallon L."/>
            <person name="Sadzewicz L."/>
            <person name="Vavikolanu K."/>
            <person name="Mehta A."/>
            <person name="Aluvathingal J."/>
            <person name="Nadendla S."/>
            <person name="Nandy P."/>
            <person name="Geyer C."/>
            <person name="Yan Y."/>
            <person name="Sichtig H."/>
        </authorList>
    </citation>
    <scope>NUCLEOTIDE SEQUENCE [LARGE SCALE GENOMIC DNA]</scope>
    <source>
        <strain evidence="15">FDAARGOS_652</strain>
    </source>
</reference>
<dbReference type="FunFam" id="3.30.450.60:FF:000013">
    <property type="entry name" value="Coatomer subunit zeta"/>
    <property type="match status" value="1"/>
</dbReference>
<keyword evidence="4 12" id="KW-0813">Transport</keyword>
<dbReference type="InterPro" id="IPR039652">
    <property type="entry name" value="Coatomer_zeta"/>
</dbReference>
<dbReference type="GO" id="GO:0006886">
    <property type="term" value="P:intracellular protein transport"/>
    <property type="evidence" value="ECO:0007669"/>
    <property type="project" value="TreeGrafter"/>
</dbReference>
<evidence type="ECO:0000256" key="4">
    <source>
        <dbReference type="ARBA" id="ARBA00022448"/>
    </source>
</evidence>
<comment type="similarity">
    <text evidence="2 12">Belongs to the adaptor complexes small subunit family.</text>
</comment>
<dbReference type="Proteomes" id="UP000590412">
    <property type="component" value="Unassembled WGS sequence"/>
</dbReference>
<feature type="domain" description="AP complex mu/sigma subunit" evidence="14">
    <location>
        <begin position="10"/>
        <end position="176"/>
    </location>
</feature>
<accession>A0A8X7NKS7</accession>
<comment type="subcellular location">
    <subcellularLocation>
        <location evidence="12">Cytoplasm</location>
    </subcellularLocation>
    <subcellularLocation>
        <location evidence="1 12">Golgi apparatus membrane</location>
        <topology evidence="1 12">Peripheral membrane protein</topology>
        <orientation evidence="1 12">Cytoplasmic side</orientation>
    </subcellularLocation>
    <subcellularLocation>
        <location evidence="12">Cytoplasmic vesicle</location>
        <location evidence="12">COPI-coated vesicle membrane</location>
        <topology evidence="12">Peripheral membrane protein</topology>
        <orientation evidence="12">Cytoplasmic side</orientation>
    </subcellularLocation>
</comment>
<keyword evidence="6 12" id="KW-0931">ER-Golgi transport</keyword>
<evidence type="ECO:0000256" key="2">
    <source>
        <dbReference type="ARBA" id="ARBA00006972"/>
    </source>
</evidence>
<dbReference type="InterPro" id="IPR022775">
    <property type="entry name" value="AP_mu_sigma_su"/>
</dbReference>
<evidence type="ECO:0000256" key="1">
    <source>
        <dbReference type="ARBA" id="ARBA00004255"/>
    </source>
</evidence>
<sequence length="218" mass="23830">MSLNVSLYTVSALLILDNEGNRLYAKYYTPPTENDINNNNNSSSSQSGNSSHHPKTAKPSTSSKSSSQLKFEKSLFSKINKVHQDILLYDNNLIVYKQINDTSIILVAPINENECLMYSTLSNLVESLNILLNNTIDKTTIVENYDLVVLAIDETIDDGGIILEYDPATIVSRVTNAPVSSGAAGVVDLKNIDLSEKGLFNALSFAGKKLGERLQQGL</sequence>
<dbReference type="Gene3D" id="3.30.450.60">
    <property type="match status" value="1"/>
</dbReference>
<dbReference type="GO" id="GO:0006891">
    <property type="term" value="P:intra-Golgi vesicle-mediated transport"/>
    <property type="evidence" value="ECO:0007669"/>
    <property type="project" value="TreeGrafter"/>
</dbReference>
<keyword evidence="5 12" id="KW-0963">Cytoplasm</keyword>
<dbReference type="PANTHER" id="PTHR11043:SF0">
    <property type="entry name" value="COATOMER SUBUNIT ZETA"/>
    <property type="match status" value="1"/>
</dbReference>
<feature type="compositionally biased region" description="Low complexity" evidence="13">
    <location>
        <begin position="34"/>
        <end position="66"/>
    </location>
</feature>
<evidence type="ECO:0000259" key="14">
    <source>
        <dbReference type="Pfam" id="PF01217"/>
    </source>
</evidence>
<evidence type="ECO:0000256" key="9">
    <source>
        <dbReference type="ARBA" id="ARBA00023136"/>
    </source>
</evidence>
<keyword evidence="10 12" id="KW-0968">Cytoplasmic vesicle</keyword>
<evidence type="ECO:0000256" key="12">
    <source>
        <dbReference type="RuleBase" id="RU366053"/>
    </source>
</evidence>
<comment type="caution">
    <text evidence="15">The sequence shown here is derived from an EMBL/GenBank/DDBJ whole genome shotgun (WGS) entry which is preliminary data.</text>
</comment>
<keyword evidence="9 12" id="KW-0472">Membrane</keyword>
<evidence type="ECO:0000256" key="8">
    <source>
        <dbReference type="ARBA" id="ARBA00023034"/>
    </source>
</evidence>
<comment type="subunit">
    <text evidence="3 12">Oligomeric complex that consists of at least the alpha, beta, beta', gamma, delta, epsilon and zeta subunits.</text>
</comment>
<dbReference type="GO" id="GO:0006890">
    <property type="term" value="P:retrograde vesicle-mediated transport, Golgi to endoplasmic reticulum"/>
    <property type="evidence" value="ECO:0007669"/>
    <property type="project" value="UniProtKB-UniRule"/>
</dbReference>
<keyword evidence="7 12" id="KW-0653">Protein transport</keyword>
<feature type="region of interest" description="Disordered" evidence="13">
    <location>
        <begin position="30"/>
        <end position="66"/>
    </location>
</feature>
<evidence type="ECO:0000256" key="7">
    <source>
        <dbReference type="ARBA" id="ARBA00022927"/>
    </source>
</evidence>
<gene>
    <name evidence="15" type="ORF">FOB60_003213</name>
</gene>
<keyword evidence="8 12" id="KW-0333">Golgi apparatus</keyword>
<dbReference type="EMBL" id="JABWAB010000004">
    <property type="protein sequence ID" value="KAF6052957.1"/>
    <property type="molecule type" value="Genomic_DNA"/>
</dbReference>
<comment type="function">
    <text evidence="11">The coatomer is a cytosolic protein complex that binds to dilysine motifs and reversibly associates with Golgi non-clathrin-coated vesicles, which further mediate biosynthetic protein transport from the ER, via the Golgi up to the trans Golgi network. Coatomer complex is required for budding from Golgi membranes, and is essential for the retrograde Golgi-to-ER transport of dilysine-tagged proteins. The zeta subunit may be involved in regulating the coat assembly and, hence, the rate of biosynthetic protein transport due to its association-dissociation properties with the coatomer complex.</text>
</comment>
<name>A0A8X7NKS7_CANPA</name>
<evidence type="ECO:0000256" key="6">
    <source>
        <dbReference type="ARBA" id="ARBA00022892"/>
    </source>
</evidence>
<evidence type="ECO:0000256" key="3">
    <source>
        <dbReference type="ARBA" id="ARBA00011775"/>
    </source>
</evidence>
<dbReference type="InterPro" id="IPR011012">
    <property type="entry name" value="Longin-like_dom_sf"/>
</dbReference>